<feature type="transmembrane region" description="Helical" evidence="6">
    <location>
        <begin position="39"/>
        <end position="64"/>
    </location>
</feature>
<comment type="caution">
    <text evidence="8">The sequence shown here is derived from an EMBL/GenBank/DDBJ whole genome shotgun (WGS) entry which is preliminary data.</text>
</comment>
<comment type="subcellular location">
    <subcellularLocation>
        <location evidence="1">Membrane</location>
        <topology evidence="1">Multi-pass membrane protein</topology>
    </subcellularLocation>
</comment>
<evidence type="ECO:0000313" key="8">
    <source>
        <dbReference type="EMBL" id="MBF4694572.1"/>
    </source>
</evidence>
<gene>
    <name evidence="8" type="ORF">ISU02_15785</name>
</gene>
<proteinExistence type="inferred from homology"/>
<evidence type="ECO:0000256" key="5">
    <source>
        <dbReference type="ARBA" id="ARBA00023136"/>
    </source>
</evidence>
<evidence type="ECO:0000256" key="2">
    <source>
        <dbReference type="ARBA" id="ARBA00009399"/>
    </source>
</evidence>
<evidence type="ECO:0000256" key="1">
    <source>
        <dbReference type="ARBA" id="ARBA00004141"/>
    </source>
</evidence>
<dbReference type="RefSeq" id="WP_194702802.1">
    <property type="nucleotide sequence ID" value="NZ_JADKNH010000009.1"/>
</dbReference>
<dbReference type="InterPro" id="IPR007267">
    <property type="entry name" value="GtrA_DPMS_TM"/>
</dbReference>
<dbReference type="EMBL" id="JADKNH010000009">
    <property type="protein sequence ID" value="MBF4694572.1"/>
    <property type="molecule type" value="Genomic_DNA"/>
</dbReference>
<feature type="transmembrane region" description="Helical" evidence="6">
    <location>
        <begin position="12"/>
        <end position="33"/>
    </location>
</feature>
<keyword evidence="9" id="KW-1185">Reference proteome</keyword>
<dbReference type="PANTHER" id="PTHR38459:SF5">
    <property type="entry name" value="CELL WALL TEICHOIC ACID GLYCOSYLATION PROTEIN GTCA"/>
    <property type="match status" value="1"/>
</dbReference>
<evidence type="ECO:0000259" key="7">
    <source>
        <dbReference type="Pfam" id="PF04138"/>
    </source>
</evidence>
<keyword evidence="3 6" id="KW-0812">Transmembrane</keyword>
<dbReference type="Proteomes" id="UP000614200">
    <property type="component" value="Unassembled WGS sequence"/>
</dbReference>
<sequence>MKLNQFVNHANEGFRYLIVGGMTTLINLLVYQIGLWLGIGYLVATTFAFTASVIFAFFANKYYVFKKVTPKGIWRELMIFAGSRISTFLIETIGLIVWISVLAVQEMLAKLIMNIIVIVLNYIISKFWIFKGEKCEENRES</sequence>
<evidence type="ECO:0000313" key="9">
    <source>
        <dbReference type="Proteomes" id="UP000614200"/>
    </source>
</evidence>
<name>A0ABR9ZVT3_9FIRM</name>
<dbReference type="Pfam" id="PF04138">
    <property type="entry name" value="GtrA_DPMS_TM"/>
    <property type="match status" value="1"/>
</dbReference>
<feature type="transmembrane region" description="Helical" evidence="6">
    <location>
        <begin position="111"/>
        <end position="129"/>
    </location>
</feature>
<accession>A0ABR9ZVT3</accession>
<evidence type="ECO:0000256" key="6">
    <source>
        <dbReference type="SAM" id="Phobius"/>
    </source>
</evidence>
<feature type="domain" description="GtrA/DPMS transmembrane" evidence="7">
    <location>
        <begin position="15"/>
        <end position="130"/>
    </location>
</feature>
<protein>
    <submittedName>
        <fullName evidence="8">GtrA family protein</fullName>
    </submittedName>
</protein>
<keyword evidence="5 6" id="KW-0472">Membrane</keyword>
<evidence type="ECO:0000256" key="3">
    <source>
        <dbReference type="ARBA" id="ARBA00022692"/>
    </source>
</evidence>
<keyword evidence="4 6" id="KW-1133">Transmembrane helix</keyword>
<organism evidence="8 9">
    <name type="scientific">Fusibacter ferrireducens</name>
    <dbReference type="NCBI Taxonomy" id="2785058"/>
    <lineage>
        <taxon>Bacteria</taxon>
        <taxon>Bacillati</taxon>
        <taxon>Bacillota</taxon>
        <taxon>Clostridia</taxon>
        <taxon>Eubacteriales</taxon>
        <taxon>Eubacteriales Family XII. Incertae Sedis</taxon>
        <taxon>Fusibacter</taxon>
    </lineage>
</organism>
<comment type="similarity">
    <text evidence="2">Belongs to the GtrA family.</text>
</comment>
<evidence type="ECO:0000256" key="4">
    <source>
        <dbReference type="ARBA" id="ARBA00022989"/>
    </source>
</evidence>
<dbReference type="InterPro" id="IPR051401">
    <property type="entry name" value="GtrA_CellWall_Glycosyl"/>
</dbReference>
<reference evidence="8 9" key="1">
    <citation type="submission" date="2020-11" db="EMBL/GenBank/DDBJ databases">
        <title>Fusibacter basophilias sp. nov.</title>
        <authorList>
            <person name="Qiu D."/>
        </authorList>
    </citation>
    <scope>NUCLEOTIDE SEQUENCE [LARGE SCALE GENOMIC DNA]</scope>
    <source>
        <strain evidence="8 9">Q10-2</strain>
    </source>
</reference>
<dbReference type="PANTHER" id="PTHR38459">
    <property type="entry name" value="PROPHAGE BACTOPRENOL-LINKED GLUCOSE TRANSLOCASE HOMOLOG"/>
    <property type="match status" value="1"/>
</dbReference>
<feature type="transmembrane region" description="Helical" evidence="6">
    <location>
        <begin position="85"/>
        <end position="105"/>
    </location>
</feature>